<accession>A0AAV7WMS4</accession>
<sequence>MGKIDRLHLTFSYKRLSRPVLEPTSDQESGTQGATAVDFALLAMQQSLQSINGKIDSLNLRINRMLAITMKYRNMERVLAVIKAKNEDLKACPRRNYLCIMRVHKSTETGIMETFVETMVKEIFGIDKLSPSGSGESTLVTDGKTTTWTTPKAYHCKIAKLP</sequence>
<name>A0AAV7WMS4_PLEWA</name>
<gene>
    <name evidence="1" type="ORF">NDU88_001846</name>
</gene>
<evidence type="ECO:0000313" key="1">
    <source>
        <dbReference type="EMBL" id="KAJ1214221.1"/>
    </source>
</evidence>
<dbReference type="AlphaFoldDB" id="A0AAV7WMS4"/>
<protein>
    <submittedName>
        <fullName evidence="1">Uncharacterized protein</fullName>
    </submittedName>
</protein>
<comment type="caution">
    <text evidence="1">The sequence shown here is derived from an EMBL/GenBank/DDBJ whole genome shotgun (WGS) entry which is preliminary data.</text>
</comment>
<dbReference type="EMBL" id="JANPWB010000001">
    <property type="protein sequence ID" value="KAJ1214221.1"/>
    <property type="molecule type" value="Genomic_DNA"/>
</dbReference>
<dbReference type="Proteomes" id="UP001066276">
    <property type="component" value="Chromosome 1_1"/>
</dbReference>
<keyword evidence="2" id="KW-1185">Reference proteome</keyword>
<evidence type="ECO:0000313" key="2">
    <source>
        <dbReference type="Proteomes" id="UP001066276"/>
    </source>
</evidence>
<reference evidence="1" key="1">
    <citation type="journal article" date="2022" name="bioRxiv">
        <title>Sequencing and chromosome-scale assembly of the giantPleurodeles waltlgenome.</title>
        <authorList>
            <person name="Brown T."/>
            <person name="Elewa A."/>
            <person name="Iarovenko S."/>
            <person name="Subramanian E."/>
            <person name="Araus A.J."/>
            <person name="Petzold A."/>
            <person name="Susuki M."/>
            <person name="Suzuki K.-i.T."/>
            <person name="Hayashi T."/>
            <person name="Toyoda A."/>
            <person name="Oliveira C."/>
            <person name="Osipova E."/>
            <person name="Leigh N.D."/>
            <person name="Simon A."/>
            <person name="Yun M.H."/>
        </authorList>
    </citation>
    <scope>NUCLEOTIDE SEQUENCE</scope>
    <source>
        <strain evidence="1">20211129_DDA</strain>
        <tissue evidence="1">Liver</tissue>
    </source>
</reference>
<proteinExistence type="predicted"/>
<organism evidence="1 2">
    <name type="scientific">Pleurodeles waltl</name>
    <name type="common">Iberian ribbed newt</name>
    <dbReference type="NCBI Taxonomy" id="8319"/>
    <lineage>
        <taxon>Eukaryota</taxon>
        <taxon>Metazoa</taxon>
        <taxon>Chordata</taxon>
        <taxon>Craniata</taxon>
        <taxon>Vertebrata</taxon>
        <taxon>Euteleostomi</taxon>
        <taxon>Amphibia</taxon>
        <taxon>Batrachia</taxon>
        <taxon>Caudata</taxon>
        <taxon>Salamandroidea</taxon>
        <taxon>Salamandridae</taxon>
        <taxon>Pleurodelinae</taxon>
        <taxon>Pleurodeles</taxon>
    </lineage>
</organism>